<dbReference type="AlphaFoldDB" id="A0A840E7X8"/>
<reference evidence="1 2" key="1">
    <citation type="submission" date="2020-08" db="EMBL/GenBank/DDBJ databases">
        <title>Genomic Encyclopedia of Type Strains, Phase IV (KMG-IV): sequencing the most valuable type-strain genomes for metagenomic binning, comparative biology and taxonomic classification.</title>
        <authorList>
            <person name="Goeker M."/>
        </authorList>
    </citation>
    <scope>NUCLEOTIDE SEQUENCE [LARGE SCALE GENOMIC DNA]</scope>
    <source>
        <strain evidence="1 2">DSM 100694</strain>
    </source>
</reference>
<evidence type="ECO:0000313" key="2">
    <source>
        <dbReference type="Proteomes" id="UP000585970"/>
    </source>
</evidence>
<name>A0A840E7X8_9HYPH</name>
<protein>
    <submittedName>
        <fullName evidence="1">Uncharacterized protein</fullName>
    </submittedName>
</protein>
<dbReference type="EMBL" id="JACIFE010000026">
    <property type="protein sequence ID" value="MBB4077186.1"/>
    <property type="molecule type" value="Genomic_DNA"/>
</dbReference>
<comment type="caution">
    <text evidence="1">The sequence shown here is derived from an EMBL/GenBank/DDBJ whole genome shotgun (WGS) entry which is preliminary data.</text>
</comment>
<keyword evidence="2" id="KW-1185">Reference proteome</keyword>
<dbReference type="Proteomes" id="UP000585970">
    <property type="component" value="Unassembled WGS sequence"/>
</dbReference>
<evidence type="ECO:0000313" key="1">
    <source>
        <dbReference type="EMBL" id="MBB4077186.1"/>
    </source>
</evidence>
<organism evidence="1 2">
    <name type="scientific">Bartonella fuyuanensis</name>
    <dbReference type="NCBI Taxonomy" id="1460968"/>
    <lineage>
        <taxon>Bacteria</taxon>
        <taxon>Pseudomonadati</taxon>
        <taxon>Pseudomonadota</taxon>
        <taxon>Alphaproteobacteria</taxon>
        <taxon>Hyphomicrobiales</taxon>
        <taxon>Bartonellaceae</taxon>
        <taxon>Bartonella</taxon>
    </lineage>
</organism>
<gene>
    <name evidence="1" type="ORF">GGR08_001505</name>
</gene>
<accession>A0A840E7X8</accession>
<sequence length="32" mass="3842">MTDEELARLKPAKDVLPAFFFKYVTEERRKRG</sequence>
<proteinExistence type="predicted"/>